<dbReference type="RefSeq" id="WP_200194033.1">
    <property type="nucleotide sequence ID" value="NZ_JAENHM010000044.1"/>
</dbReference>
<dbReference type="CDD" id="cd00408">
    <property type="entry name" value="DHDPS-like"/>
    <property type="match status" value="1"/>
</dbReference>
<dbReference type="EMBL" id="JAENHM010000044">
    <property type="protein sequence ID" value="MBK1838497.1"/>
    <property type="molecule type" value="Genomic_DNA"/>
</dbReference>
<organism evidence="4 5">
    <name type="scientific">Azospirillum endophyticum</name>
    <dbReference type="NCBI Taxonomy" id="2800326"/>
    <lineage>
        <taxon>Bacteria</taxon>
        <taxon>Pseudomonadati</taxon>
        <taxon>Pseudomonadota</taxon>
        <taxon>Alphaproteobacteria</taxon>
        <taxon>Rhodospirillales</taxon>
        <taxon>Azospirillaceae</taxon>
        <taxon>Azospirillum</taxon>
    </lineage>
</organism>
<dbReference type="Gene3D" id="3.20.20.70">
    <property type="entry name" value="Aldolase class I"/>
    <property type="match status" value="1"/>
</dbReference>
<comment type="caution">
    <text evidence="4">The sequence shown here is derived from an EMBL/GenBank/DDBJ whole genome shotgun (WGS) entry which is preliminary data.</text>
</comment>
<dbReference type="Pfam" id="PF00701">
    <property type="entry name" value="DHDPS"/>
    <property type="match status" value="1"/>
</dbReference>
<dbReference type="PANTHER" id="PTHR12128:SF66">
    <property type="entry name" value="4-HYDROXY-2-OXOGLUTARATE ALDOLASE, MITOCHONDRIAL"/>
    <property type="match status" value="1"/>
</dbReference>
<dbReference type="SMART" id="SM01130">
    <property type="entry name" value="DHDPS"/>
    <property type="match status" value="1"/>
</dbReference>
<gene>
    <name evidence="4" type="ORF">JHL17_13840</name>
</gene>
<dbReference type="InterPro" id="IPR002220">
    <property type="entry name" value="DapA-like"/>
</dbReference>
<reference evidence="5" key="1">
    <citation type="submission" date="2021-01" db="EMBL/GenBank/DDBJ databases">
        <title>Genome public.</title>
        <authorList>
            <person name="Liu C."/>
            <person name="Sun Q."/>
        </authorList>
    </citation>
    <scope>NUCLEOTIDE SEQUENCE [LARGE SCALE GENOMIC DNA]</scope>
    <source>
        <strain evidence="5">YIM B02556</strain>
    </source>
</reference>
<name>A0ABS1F508_9PROT</name>
<evidence type="ECO:0000313" key="4">
    <source>
        <dbReference type="EMBL" id="MBK1838497.1"/>
    </source>
</evidence>
<evidence type="ECO:0000256" key="1">
    <source>
        <dbReference type="ARBA" id="ARBA00007592"/>
    </source>
</evidence>
<keyword evidence="5" id="KW-1185">Reference proteome</keyword>
<dbReference type="Proteomes" id="UP000652760">
    <property type="component" value="Unassembled WGS sequence"/>
</dbReference>
<dbReference type="InterPro" id="IPR013785">
    <property type="entry name" value="Aldolase_TIM"/>
</dbReference>
<keyword evidence="2 3" id="KW-0456">Lyase</keyword>
<dbReference type="PIRSF" id="PIRSF001365">
    <property type="entry name" value="DHDPS"/>
    <property type="match status" value="1"/>
</dbReference>
<evidence type="ECO:0000313" key="5">
    <source>
        <dbReference type="Proteomes" id="UP000652760"/>
    </source>
</evidence>
<comment type="similarity">
    <text evidence="1 3">Belongs to the DapA family.</text>
</comment>
<evidence type="ECO:0000256" key="3">
    <source>
        <dbReference type="PIRNR" id="PIRNR001365"/>
    </source>
</evidence>
<protein>
    <submittedName>
        <fullName evidence="4">Dihydrodipicolinate synthase family protein</fullName>
    </submittedName>
</protein>
<evidence type="ECO:0000256" key="2">
    <source>
        <dbReference type="ARBA" id="ARBA00023239"/>
    </source>
</evidence>
<proteinExistence type="inferred from homology"/>
<accession>A0ABS1F508</accession>
<sequence>MLDATKLRGILPATPTPVTSSGTIDVAASKALFSWLFRQGIDGLVPLGGTGEYGALAKDQRIRFAELSVEAMAGAAGAGGKRGPVIAGVLDTGYYDALAAGRDFAAAGVDGLLVLTPYYTNPTQAGIRDYFLRYADESPVPILIYEIPYRTRIAVDPEILHELSRHERIIGMKACNTDMYHFLRTVAGVDSSFTVLSGEDTLFPLHVAAGAKGGIVVTANLLPRAWRLIHDLASTGKLDKALEIHRSLIPMMNLAFAETNPGPMKAVMDLIGVEAPAMLAPLREPAEPLKRSLRRELSRLLATYEGVPAEGVPAAQPV</sequence>
<dbReference type="PRINTS" id="PR00146">
    <property type="entry name" value="DHPICSNTHASE"/>
</dbReference>
<dbReference type="SUPFAM" id="SSF51569">
    <property type="entry name" value="Aldolase"/>
    <property type="match status" value="1"/>
</dbReference>
<dbReference type="PANTHER" id="PTHR12128">
    <property type="entry name" value="DIHYDRODIPICOLINATE SYNTHASE"/>
    <property type="match status" value="1"/>
</dbReference>